<keyword evidence="3" id="KW-1185">Reference proteome</keyword>
<feature type="transmembrane region" description="Helical" evidence="1">
    <location>
        <begin position="14"/>
        <end position="33"/>
    </location>
</feature>
<protein>
    <submittedName>
        <fullName evidence="2">Uncharacterized protein</fullName>
    </submittedName>
</protein>
<organism evidence="2 3">
    <name type="scientific">Agrilutibacter niabensis</name>
    <dbReference type="NCBI Taxonomy" id="380628"/>
    <lineage>
        <taxon>Bacteria</taxon>
        <taxon>Pseudomonadati</taxon>
        <taxon>Pseudomonadota</taxon>
        <taxon>Gammaproteobacteria</taxon>
        <taxon>Lysobacterales</taxon>
        <taxon>Lysobacteraceae</taxon>
        <taxon>Agrilutibacter</taxon>
    </lineage>
</organism>
<evidence type="ECO:0000256" key="1">
    <source>
        <dbReference type="SAM" id="Phobius"/>
    </source>
</evidence>
<keyword evidence="1" id="KW-0472">Membrane</keyword>
<proteinExistence type="predicted"/>
<keyword evidence="1" id="KW-0812">Transmembrane</keyword>
<sequence length="143" mass="15909">MEIHHADKAYRKRALWLLAGIVLMCGVLLWQLHAWLDQLTVQLGSHDPDTVRAWVRLLLCALGVALAIPAIGLGLTLRQMGYLARLEGRFPPAQWKTLRDVRVLRDAAGLAWAKRIEAAGVAALALAGLLIGWSIWAWWRFGA</sequence>
<evidence type="ECO:0000313" key="2">
    <source>
        <dbReference type="EMBL" id="MDR7098572.1"/>
    </source>
</evidence>
<dbReference type="Proteomes" id="UP001267878">
    <property type="component" value="Unassembled WGS sequence"/>
</dbReference>
<dbReference type="RefSeq" id="WP_310052592.1">
    <property type="nucleotide sequence ID" value="NZ_JAVDVW010000001.1"/>
</dbReference>
<feature type="transmembrane region" description="Helical" evidence="1">
    <location>
        <begin position="118"/>
        <end position="139"/>
    </location>
</feature>
<dbReference type="EMBL" id="JAVDVW010000001">
    <property type="protein sequence ID" value="MDR7098572.1"/>
    <property type="molecule type" value="Genomic_DNA"/>
</dbReference>
<name>A0ABU1VM75_9GAMM</name>
<evidence type="ECO:0000313" key="3">
    <source>
        <dbReference type="Proteomes" id="UP001267878"/>
    </source>
</evidence>
<comment type="caution">
    <text evidence="2">The sequence shown here is derived from an EMBL/GenBank/DDBJ whole genome shotgun (WGS) entry which is preliminary data.</text>
</comment>
<gene>
    <name evidence="2" type="ORF">J2X04_000919</name>
</gene>
<keyword evidence="1" id="KW-1133">Transmembrane helix</keyword>
<feature type="transmembrane region" description="Helical" evidence="1">
    <location>
        <begin position="53"/>
        <end position="77"/>
    </location>
</feature>
<accession>A0ABU1VM75</accession>
<reference evidence="2 3" key="1">
    <citation type="submission" date="2023-07" db="EMBL/GenBank/DDBJ databases">
        <title>Sorghum-associated microbial communities from plants grown in Nebraska, USA.</title>
        <authorList>
            <person name="Schachtman D."/>
        </authorList>
    </citation>
    <scope>NUCLEOTIDE SEQUENCE [LARGE SCALE GENOMIC DNA]</scope>
    <source>
        <strain evidence="2 3">BE187</strain>
    </source>
</reference>